<feature type="transmembrane region" description="Helical" evidence="2">
    <location>
        <begin position="224"/>
        <end position="243"/>
    </location>
</feature>
<dbReference type="AlphaFoldDB" id="A0A836CBH9"/>
<accession>A0A836CBH9</accession>
<dbReference type="EMBL" id="JAFCMP010000401">
    <property type="protein sequence ID" value="KAG5180250.1"/>
    <property type="molecule type" value="Genomic_DNA"/>
</dbReference>
<dbReference type="Proteomes" id="UP000664859">
    <property type="component" value="Unassembled WGS sequence"/>
</dbReference>
<proteinExistence type="predicted"/>
<keyword evidence="4" id="KW-1185">Reference proteome</keyword>
<keyword evidence="2" id="KW-1133">Transmembrane helix</keyword>
<keyword evidence="2" id="KW-0472">Membrane</keyword>
<evidence type="ECO:0000256" key="1">
    <source>
        <dbReference type="SAM" id="MobiDB-lite"/>
    </source>
</evidence>
<feature type="region of interest" description="Disordered" evidence="1">
    <location>
        <begin position="89"/>
        <end position="137"/>
    </location>
</feature>
<feature type="compositionally biased region" description="Low complexity" evidence="1">
    <location>
        <begin position="111"/>
        <end position="137"/>
    </location>
</feature>
<comment type="caution">
    <text evidence="3">The sequence shown here is derived from an EMBL/GenBank/DDBJ whole genome shotgun (WGS) entry which is preliminary data.</text>
</comment>
<gene>
    <name evidence="3" type="ORF">JKP88DRAFT_246867</name>
</gene>
<organism evidence="3 4">
    <name type="scientific">Tribonema minus</name>
    <dbReference type="NCBI Taxonomy" id="303371"/>
    <lineage>
        <taxon>Eukaryota</taxon>
        <taxon>Sar</taxon>
        <taxon>Stramenopiles</taxon>
        <taxon>Ochrophyta</taxon>
        <taxon>PX clade</taxon>
        <taxon>Xanthophyceae</taxon>
        <taxon>Tribonematales</taxon>
        <taxon>Tribonemataceae</taxon>
        <taxon>Tribonema</taxon>
    </lineage>
</organism>
<protein>
    <submittedName>
        <fullName evidence="3">Uncharacterized protein</fullName>
    </submittedName>
</protein>
<evidence type="ECO:0000313" key="3">
    <source>
        <dbReference type="EMBL" id="KAG5180250.1"/>
    </source>
</evidence>
<keyword evidence="2" id="KW-0812">Transmembrane</keyword>
<name>A0A836CBH9_9STRA</name>
<evidence type="ECO:0000256" key="2">
    <source>
        <dbReference type="SAM" id="Phobius"/>
    </source>
</evidence>
<evidence type="ECO:0000313" key="4">
    <source>
        <dbReference type="Proteomes" id="UP000664859"/>
    </source>
</evidence>
<sequence>MLCSETAEVLHAAVTGAESSISAAISKSPAQHVRHAYISVLLKLMTDHPLTVMLRGDMIFPVAVCSSSVPPFTLAVLLPAAPLPPLSTPLPSPPLSGPAPRKDDAGGGVAAGEDIGVTSASDCPASAPAPPATLATGSDSVDVAEPALDLDLDAALLFLPRQSKSDLPRGSVDDKPPVGLLLVGLWDEGALRLLGLRGLKGGEEEPPSALLDRDRERVRDVRVFLNRFLSSLLMIAAYGLLLGKSIKS</sequence>
<reference evidence="3" key="1">
    <citation type="submission" date="2021-02" db="EMBL/GenBank/DDBJ databases">
        <title>First Annotated Genome of the Yellow-green Alga Tribonema minus.</title>
        <authorList>
            <person name="Mahan K.M."/>
        </authorList>
    </citation>
    <scope>NUCLEOTIDE SEQUENCE</scope>
    <source>
        <strain evidence="3">UTEX B ZZ1240</strain>
    </source>
</reference>